<evidence type="ECO:0000256" key="5">
    <source>
        <dbReference type="ARBA" id="ARBA00022970"/>
    </source>
</evidence>
<evidence type="ECO:0000256" key="9">
    <source>
        <dbReference type="SAM" id="Phobius"/>
    </source>
</evidence>
<dbReference type="GO" id="GO:0006865">
    <property type="term" value="P:amino acid transport"/>
    <property type="evidence" value="ECO:0007669"/>
    <property type="project" value="UniProtKB-KW"/>
</dbReference>
<feature type="compositionally biased region" description="Low complexity" evidence="8">
    <location>
        <begin position="16"/>
        <end position="46"/>
    </location>
</feature>
<feature type="transmembrane region" description="Helical" evidence="9">
    <location>
        <begin position="98"/>
        <end position="117"/>
    </location>
</feature>
<feature type="domain" description="Amino acid permease/ SLC12A" evidence="10">
    <location>
        <begin position="423"/>
        <end position="534"/>
    </location>
</feature>
<feature type="region of interest" description="Disordered" evidence="8">
    <location>
        <begin position="1"/>
        <end position="46"/>
    </location>
</feature>
<feature type="transmembrane region" description="Helical" evidence="9">
    <location>
        <begin position="519"/>
        <end position="539"/>
    </location>
</feature>
<name>A0A919GM07_9ACTN</name>
<evidence type="ECO:0000256" key="6">
    <source>
        <dbReference type="ARBA" id="ARBA00022989"/>
    </source>
</evidence>
<comment type="similarity">
    <text evidence="2">Belongs to the amino acid-polyamine-organocation (APC) superfamily. Amino acid transporter (AAT) (TC 2.A.3.1) family.</text>
</comment>
<feature type="transmembrane region" description="Helical" evidence="9">
    <location>
        <begin position="450"/>
        <end position="471"/>
    </location>
</feature>
<dbReference type="Proteomes" id="UP000603708">
    <property type="component" value="Unassembled WGS sequence"/>
</dbReference>
<accession>A0A919GM07</accession>
<comment type="caution">
    <text evidence="11">The sequence shown here is derived from an EMBL/GenBank/DDBJ whole genome shotgun (WGS) entry which is preliminary data.</text>
</comment>
<dbReference type="FunFam" id="1.20.1740.10:FF:000001">
    <property type="entry name" value="Amino acid permease"/>
    <property type="match status" value="1"/>
</dbReference>
<feature type="transmembrane region" description="Helical" evidence="9">
    <location>
        <begin position="428"/>
        <end position="444"/>
    </location>
</feature>
<sequence length="560" mass="57237">MHQQGSEGPATEAAGVARPATAPSSAPSVPAPARGPDGTAAGAAPASAVPGGAGLAAGPEPLGAGLKQRHLTMLGLGGVIGAGLFVGSGAGISVAGPGIIVSYLIAGALATCVMRMLGEMSAALPASGSFSVHAERGLGRWAGFTAGWLYWFLLVVVLAVEATGAAQIAHGWLPAVPQWAWVLVFMLVFTVSNLAAVRNFGEFEFWFAALKVTAIVLFLVLGVLAVFGLLPDTHAVGLDNLTGGEGGFLPGGWDGVTSGVLAVVFAFGGLEVVTIAAAESDDPARSVARAVRSAVYRIVFFYVGSMLVIVTVLPWTAQKAGLSPYVTVLDSIGVPSAATIMNIVVFVALLSALNANLYGSSRMIFSLAERGEAPRALLKVANGLPLLGGRRGAGPAAGSGAGSRRASDPRGTGASGNAAPAAGVPQRAVLASVAFGFVSVLLNLKWPDTVFLYMLNAVGAVLLYVWALIAVSQLRLRGRLEREAPERLTLRMWAFPWLTWVTLAVMAVVLGLMLDDSSARPQVLWSTGALAAVLAAAGLRELRARRTARPAAAQGPEDGA</sequence>
<dbReference type="Pfam" id="PF00324">
    <property type="entry name" value="AA_permease"/>
    <property type="match status" value="2"/>
</dbReference>
<evidence type="ECO:0000256" key="8">
    <source>
        <dbReference type="SAM" id="MobiDB-lite"/>
    </source>
</evidence>
<keyword evidence="6 9" id="KW-1133">Transmembrane helix</keyword>
<feature type="transmembrane region" description="Helical" evidence="9">
    <location>
        <begin position="299"/>
        <end position="317"/>
    </location>
</feature>
<keyword evidence="4 9" id="KW-0812">Transmembrane</keyword>
<evidence type="ECO:0000256" key="3">
    <source>
        <dbReference type="ARBA" id="ARBA00022448"/>
    </source>
</evidence>
<gene>
    <name evidence="11" type="ORF">GCM10018793_62290</name>
</gene>
<feature type="transmembrane region" description="Helical" evidence="9">
    <location>
        <begin position="71"/>
        <end position="92"/>
    </location>
</feature>
<proteinExistence type="inferred from homology"/>
<feature type="transmembrane region" description="Helical" evidence="9">
    <location>
        <begin position="337"/>
        <end position="357"/>
    </location>
</feature>
<dbReference type="PROSITE" id="PS00218">
    <property type="entry name" value="AMINO_ACID_PERMEASE_1"/>
    <property type="match status" value="1"/>
</dbReference>
<evidence type="ECO:0000256" key="7">
    <source>
        <dbReference type="ARBA" id="ARBA00023136"/>
    </source>
</evidence>
<keyword evidence="5" id="KW-0029">Amino-acid transport</keyword>
<feature type="transmembrane region" description="Helical" evidence="9">
    <location>
        <begin position="138"/>
        <end position="159"/>
    </location>
</feature>
<feature type="transmembrane region" description="Helical" evidence="9">
    <location>
        <begin position="492"/>
        <end position="513"/>
    </location>
</feature>
<comment type="subcellular location">
    <subcellularLocation>
        <location evidence="1">Membrane</location>
        <topology evidence="1">Multi-pass membrane protein</topology>
    </subcellularLocation>
</comment>
<feature type="transmembrane region" description="Helical" evidence="9">
    <location>
        <begin position="179"/>
        <end position="197"/>
    </location>
</feature>
<dbReference type="EMBL" id="BNCD01000026">
    <property type="protein sequence ID" value="GHH87230.1"/>
    <property type="molecule type" value="Genomic_DNA"/>
</dbReference>
<evidence type="ECO:0000313" key="11">
    <source>
        <dbReference type="EMBL" id="GHH87230.1"/>
    </source>
</evidence>
<evidence type="ECO:0000256" key="4">
    <source>
        <dbReference type="ARBA" id="ARBA00022692"/>
    </source>
</evidence>
<dbReference type="InterPro" id="IPR004840">
    <property type="entry name" value="Amino_acid_permease_CS"/>
</dbReference>
<evidence type="ECO:0000259" key="10">
    <source>
        <dbReference type="Pfam" id="PF00324"/>
    </source>
</evidence>
<feature type="domain" description="Amino acid permease/ SLC12A" evidence="10">
    <location>
        <begin position="70"/>
        <end position="379"/>
    </location>
</feature>
<dbReference type="InterPro" id="IPR004841">
    <property type="entry name" value="AA-permease/SLC12A_dom"/>
</dbReference>
<evidence type="ECO:0000313" key="12">
    <source>
        <dbReference type="Proteomes" id="UP000603708"/>
    </source>
</evidence>
<keyword evidence="3" id="KW-0813">Transport</keyword>
<keyword evidence="7 9" id="KW-0472">Membrane</keyword>
<feature type="region of interest" description="Disordered" evidence="8">
    <location>
        <begin position="393"/>
        <end position="419"/>
    </location>
</feature>
<feature type="transmembrane region" description="Helical" evidence="9">
    <location>
        <begin position="209"/>
        <end position="230"/>
    </location>
</feature>
<evidence type="ECO:0000256" key="2">
    <source>
        <dbReference type="ARBA" id="ARBA00008583"/>
    </source>
</evidence>
<evidence type="ECO:0000256" key="1">
    <source>
        <dbReference type="ARBA" id="ARBA00004141"/>
    </source>
</evidence>
<keyword evidence="12" id="KW-1185">Reference proteome</keyword>
<dbReference type="PANTHER" id="PTHR43495:SF5">
    <property type="entry name" value="GAMMA-AMINOBUTYRIC ACID PERMEASE"/>
    <property type="match status" value="1"/>
</dbReference>
<dbReference type="GO" id="GO:0016020">
    <property type="term" value="C:membrane"/>
    <property type="evidence" value="ECO:0007669"/>
    <property type="project" value="UniProtKB-SubCell"/>
</dbReference>
<dbReference type="PIRSF" id="PIRSF006060">
    <property type="entry name" value="AA_transporter"/>
    <property type="match status" value="1"/>
</dbReference>
<protein>
    <submittedName>
        <fullName evidence="11">Amino acid transporter</fullName>
    </submittedName>
</protein>
<reference evidence="11" key="2">
    <citation type="submission" date="2020-09" db="EMBL/GenBank/DDBJ databases">
        <authorList>
            <person name="Sun Q."/>
            <person name="Ohkuma M."/>
        </authorList>
    </citation>
    <scope>NUCLEOTIDE SEQUENCE</scope>
    <source>
        <strain evidence="11">JCM 5069</strain>
    </source>
</reference>
<reference evidence="11" key="1">
    <citation type="journal article" date="2014" name="Int. J. Syst. Evol. Microbiol.">
        <title>Complete genome sequence of Corynebacterium casei LMG S-19264T (=DSM 44701T), isolated from a smear-ripened cheese.</title>
        <authorList>
            <consortium name="US DOE Joint Genome Institute (JGI-PGF)"/>
            <person name="Walter F."/>
            <person name="Albersmeier A."/>
            <person name="Kalinowski J."/>
            <person name="Ruckert C."/>
        </authorList>
    </citation>
    <scope>NUCLEOTIDE SEQUENCE</scope>
    <source>
        <strain evidence="11">JCM 5069</strain>
    </source>
</reference>
<dbReference type="Gene3D" id="1.20.1740.10">
    <property type="entry name" value="Amino acid/polyamine transporter I"/>
    <property type="match status" value="1"/>
</dbReference>
<dbReference type="PANTHER" id="PTHR43495">
    <property type="entry name" value="GABA PERMEASE"/>
    <property type="match status" value="1"/>
</dbReference>
<feature type="transmembrane region" description="Helical" evidence="9">
    <location>
        <begin position="256"/>
        <end position="278"/>
    </location>
</feature>
<dbReference type="AlphaFoldDB" id="A0A919GM07"/>
<organism evidence="11 12">
    <name type="scientific">Streptomyces sulfonofaciens</name>
    <dbReference type="NCBI Taxonomy" id="68272"/>
    <lineage>
        <taxon>Bacteria</taxon>
        <taxon>Bacillati</taxon>
        <taxon>Actinomycetota</taxon>
        <taxon>Actinomycetes</taxon>
        <taxon>Kitasatosporales</taxon>
        <taxon>Streptomycetaceae</taxon>
        <taxon>Streptomyces</taxon>
    </lineage>
</organism>
<dbReference type="GO" id="GO:0055085">
    <property type="term" value="P:transmembrane transport"/>
    <property type="evidence" value="ECO:0007669"/>
    <property type="project" value="InterPro"/>
</dbReference>